<keyword evidence="2 5" id="KW-0645">Protease</keyword>
<keyword evidence="4 5" id="KW-0720">Serine protease</keyword>
<dbReference type="GO" id="GO:0006508">
    <property type="term" value="P:proteolysis"/>
    <property type="evidence" value="ECO:0007669"/>
    <property type="project" value="UniProtKB-KW"/>
</dbReference>
<comment type="similarity">
    <text evidence="1 5">Belongs to the peptidase S41A family.</text>
</comment>
<evidence type="ECO:0000259" key="7">
    <source>
        <dbReference type="PROSITE" id="PS50106"/>
    </source>
</evidence>
<organism evidence="8 9">
    <name type="scientific">Posidoniimonas polymericola</name>
    <dbReference type="NCBI Taxonomy" id="2528002"/>
    <lineage>
        <taxon>Bacteria</taxon>
        <taxon>Pseudomonadati</taxon>
        <taxon>Planctomycetota</taxon>
        <taxon>Planctomycetia</taxon>
        <taxon>Pirellulales</taxon>
        <taxon>Lacipirellulaceae</taxon>
        <taxon>Posidoniimonas</taxon>
    </lineage>
</organism>
<evidence type="ECO:0000256" key="3">
    <source>
        <dbReference type="ARBA" id="ARBA00022801"/>
    </source>
</evidence>
<sequence>MPLVCTRSPHARPRLCSRAAGPRAWALLSALMLPVLLLAAPASARPKAPDLQDRQITKVVRVRMEAWHLTGQRVDDTVSERCLDSFLKSLDPWKLYFLQSDIDEFQQNRHRVDDMLNNNDVSFAYTIFSRFLARVEERTQTALEQIDAPHDFTVDESMIRERDDTTYPKSVDEAVERWRKRVKFDMVVQLADGKETDEAKEKLRKRYNSVRKRWDETDDDELLELFLTSMTSAFDPHSSYMSKSTLEDFDIAMRLELDGIGAALRSEDGYTTVQEIIAGGAADEDGRLKEGDIIVSVGQGATGPMDDIVDMKLRNVVKLIRGKQGTVVRLEVKPADNPKELKVYEIIRDRVELKNQEARGAVINWGRKPSGQPYKIGVVALPSFYMDMEGARRGLPNYRSTTRDVARLLSGFNDQGVDAVVVDLRFNGGGSLQESVAMTGLFIDRGPVVQVKGPDGRSIPHADDDPGMLWSGPLMVMTNKFSASASEIFAGAIQDYGRGIVVGDESTHGKGTVQQLFNLAELLFGRQTSKNWGALKLTIQQFYRPGGDSTQNRGVVSDVVIPALTQHIEGISERDLDYALSFDQVKEMRHDRFGMVNGGIKAELQRLSADRISQSADFQKDLKQINRYEEQKDKKTVTLNLEQYLAEKEELDADKEQEETFEKATDTDRPVFDMEEHYNKEAMSIVADYLRLLGEKKLAVAR</sequence>
<dbReference type="Pfam" id="PF11818">
    <property type="entry name" value="DUF3340"/>
    <property type="match status" value="1"/>
</dbReference>
<comment type="caution">
    <text evidence="8">The sequence shown here is derived from an EMBL/GenBank/DDBJ whole genome shotgun (WGS) entry which is preliminary data.</text>
</comment>
<dbReference type="PROSITE" id="PS50106">
    <property type="entry name" value="PDZ"/>
    <property type="match status" value="1"/>
</dbReference>
<dbReference type="InterPro" id="IPR004447">
    <property type="entry name" value="Peptidase_S41A"/>
</dbReference>
<dbReference type="CDD" id="cd06782">
    <property type="entry name" value="cpPDZ_CPP-like"/>
    <property type="match status" value="1"/>
</dbReference>
<feature type="domain" description="PDZ" evidence="7">
    <location>
        <begin position="250"/>
        <end position="327"/>
    </location>
</feature>
<evidence type="ECO:0000313" key="9">
    <source>
        <dbReference type="Proteomes" id="UP000318478"/>
    </source>
</evidence>
<evidence type="ECO:0000256" key="4">
    <source>
        <dbReference type="ARBA" id="ARBA00022825"/>
    </source>
</evidence>
<feature type="coiled-coil region" evidence="6">
    <location>
        <begin position="634"/>
        <end position="661"/>
    </location>
</feature>
<evidence type="ECO:0000256" key="2">
    <source>
        <dbReference type="ARBA" id="ARBA00022670"/>
    </source>
</evidence>
<keyword evidence="3 5" id="KW-0378">Hydrolase</keyword>
<dbReference type="NCBIfam" id="TIGR00225">
    <property type="entry name" value="prc"/>
    <property type="match status" value="1"/>
</dbReference>
<reference evidence="8 9" key="1">
    <citation type="submission" date="2019-02" db="EMBL/GenBank/DDBJ databases">
        <title>Deep-cultivation of Planctomycetes and their phenomic and genomic characterization uncovers novel biology.</title>
        <authorList>
            <person name="Wiegand S."/>
            <person name="Jogler M."/>
            <person name="Boedeker C."/>
            <person name="Pinto D."/>
            <person name="Vollmers J."/>
            <person name="Rivas-Marin E."/>
            <person name="Kohn T."/>
            <person name="Peeters S.H."/>
            <person name="Heuer A."/>
            <person name="Rast P."/>
            <person name="Oberbeckmann S."/>
            <person name="Bunk B."/>
            <person name="Jeske O."/>
            <person name="Meyerdierks A."/>
            <person name="Storesund J.E."/>
            <person name="Kallscheuer N."/>
            <person name="Luecker S."/>
            <person name="Lage O.M."/>
            <person name="Pohl T."/>
            <person name="Merkel B.J."/>
            <person name="Hornburger P."/>
            <person name="Mueller R.-W."/>
            <person name="Bruemmer F."/>
            <person name="Labrenz M."/>
            <person name="Spormann A.M."/>
            <person name="Op Den Camp H."/>
            <person name="Overmann J."/>
            <person name="Amann R."/>
            <person name="Jetten M.S.M."/>
            <person name="Mascher T."/>
            <person name="Medema M.H."/>
            <person name="Devos D.P."/>
            <person name="Kaster A.-K."/>
            <person name="Ovreas L."/>
            <person name="Rohde M."/>
            <person name="Galperin M.Y."/>
            <person name="Jogler C."/>
        </authorList>
    </citation>
    <scope>NUCLEOTIDE SEQUENCE [LARGE SCALE GENOMIC DNA]</scope>
    <source>
        <strain evidence="8 9">Pla123a</strain>
    </source>
</reference>
<dbReference type="Pfam" id="PF17804">
    <property type="entry name" value="TSP_NTD"/>
    <property type="match status" value="1"/>
</dbReference>
<evidence type="ECO:0000256" key="6">
    <source>
        <dbReference type="SAM" id="Coils"/>
    </source>
</evidence>
<dbReference type="PANTHER" id="PTHR32060:SF22">
    <property type="entry name" value="CARBOXYL-TERMINAL-PROCESSING PEPTIDASE 3, CHLOROPLASTIC"/>
    <property type="match status" value="1"/>
</dbReference>
<dbReference type="PANTHER" id="PTHR32060">
    <property type="entry name" value="TAIL-SPECIFIC PROTEASE"/>
    <property type="match status" value="1"/>
</dbReference>
<dbReference type="Pfam" id="PF00595">
    <property type="entry name" value="PDZ"/>
    <property type="match status" value="1"/>
</dbReference>
<dbReference type="InterPro" id="IPR036034">
    <property type="entry name" value="PDZ_sf"/>
</dbReference>
<dbReference type="SUPFAM" id="SSF52096">
    <property type="entry name" value="ClpP/crotonase"/>
    <property type="match status" value="1"/>
</dbReference>
<dbReference type="Pfam" id="PF03572">
    <property type="entry name" value="Peptidase_S41"/>
    <property type="match status" value="1"/>
</dbReference>
<proteinExistence type="inferred from homology"/>
<dbReference type="GO" id="GO:0004252">
    <property type="term" value="F:serine-type endopeptidase activity"/>
    <property type="evidence" value="ECO:0007669"/>
    <property type="project" value="UniProtKB-EC"/>
</dbReference>
<dbReference type="InterPro" id="IPR029045">
    <property type="entry name" value="ClpP/crotonase-like_dom_sf"/>
</dbReference>
<dbReference type="FunFam" id="3.90.226.10:FF:000090">
    <property type="entry name" value="Tail-specific protease"/>
    <property type="match status" value="1"/>
</dbReference>
<accession>A0A5C5YC79</accession>
<dbReference type="Gene3D" id="3.90.226.10">
    <property type="entry name" value="2-enoyl-CoA Hydratase, Chain A, domain 1"/>
    <property type="match status" value="1"/>
</dbReference>
<keyword evidence="6" id="KW-0175">Coiled coil</keyword>
<dbReference type="SUPFAM" id="SSF50156">
    <property type="entry name" value="PDZ domain-like"/>
    <property type="match status" value="1"/>
</dbReference>
<dbReference type="CDD" id="cd07560">
    <property type="entry name" value="Peptidase_S41_CPP"/>
    <property type="match status" value="1"/>
</dbReference>
<dbReference type="AlphaFoldDB" id="A0A5C5YC79"/>
<dbReference type="InterPro" id="IPR001478">
    <property type="entry name" value="PDZ"/>
</dbReference>
<dbReference type="EMBL" id="SJPO01000011">
    <property type="protein sequence ID" value="TWT72714.1"/>
    <property type="molecule type" value="Genomic_DNA"/>
</dbReference>
<dbReference type="SMART" id="SM00228">
    <property type="entry name" value="PDZ"/>
    <property type="match status" value="1"/>
</dbReference>
<dbReference type="Gene3D" id="2.30.42.10">
    <property type="match status" value="1"/>
</dbReference>
<keyword evidence="9" id="KW-1185">Reference proteome</keyword>
<dbReference type="EC" id="3.4.21.102" evidence="8"/>
<evidence type="ECO:0000256" key="1">
    <source>
        <dbReference type="ARBA" id="ARBA00009179"/>
    </source>
</evidence>
<dbReference type="SMART" id="SM00245">
    <property type="entry name" value="TSPc"/>
    <property type="match status" value="1"/>
</dbReference>
<dbReference type="GO" id="GO:0007165">
    <property type="term" value="P:signal transduction"/>
    <property type="evidence" value="ECO:0007669"/>
    <property type="project" value="TreeGrafter"/>
</dbReference>
<dbReference type="InterPro" id="IPR040573">
    <property type="entry name" value="TSP_N"/>
</dbReference>
<dbReference type="InterPro" id="IPR020992">
    <property type="entry name" value="Tail_Prtase_C"/>
</dbReference>
<gene>
    <name evidence="8" type="primary">prc</name>
    <name evidence="8" type="ORF">Pla123a_40130</name>
</gene>
<protein>
    <submittedName>
        <fullName evidence="8">Tail-specific protease</fullName>
        <ecNumber evidence="8">3.4.21.102</ecNumber>
    </submittedName>
</protein>
<evidence type="ECO:0000313" key="8">
    <source>
        <dbReference type="EMBL" id="TWT72714.1"/>
    </source>
</evidence>
<evidence type="ECO:0000256" key="5">
    <source>
        <dbReference type="RuleBase" id="RU004404"/>
    </source>
</evidence>
<dbReference type="Proteomes" id="UP000318478">
    <property type="component" value="Unassembled WGS sequence"/>
</dbReference>
<dbReference type="GO" id="GO:0030288">
    <property type="term" value="C:outer membrane-bounded periplasmic space"/>
    <property type="evidence" value="ECO:0007669"/>
    <property type="project" value="TreeGrafter"/>
</dbReference>
<name>A0A5C5YC79_9BACT</name>
<dbReference type="InterPro" id="IPR005151">
    <property type="entry name" value="Tail-specific_protease"/>
</dbReference>